<keyword evidence="1" id="KW-0812">Transmembrane</keyword>
<gene>
    <name evidence="2" type="ORF">ACFSDE_07595</name>
</gene>
<protein>
    <submittedName>
        <fullName evidence="2">DUF2238 domain-containing protein</fullName>
    </submittedName>
</protein>
<keyword evidence="1" id="KW-1133">Transmembrane helix</keyword>
<sequence>MKPVIAFSALYLAAGSVWFLRTANSEFVIYVLVIVVLLGGVLRAQRTAQWPTWMLWGFSIWGLMHVLGGAVEIGDHVLFAQHLVPFIDRGGDFYVLKYDQVVHGYLYGLVAMMSHHVLRHVFAIRGHDVAVAVSAVLIALGISSLNELMEFLISLTMANGVGGYDNTMLDFCSNFTGAVVATAVYAPLVARRERPIVAG</sequence>
<dbReference type="Proteomes" id="UP001597351">
    <property type="component" value="Unassembled WGS sequence"/>
</dbReference>
<feature type="transmembrane region" description="Helical" evidence="1">
    <location>
        <begin position="129"/>
        <end position="148"/>
    </location>
</feature>
<dbReference type="InterPro" id="IPR014509">
    <property type="entry name" value="YjdF-like"/>
</dbReference>
<name>A0ABW4TJ06_9ACTN</name>
<evidence type="ECO:0000313" key="3">
    <source>
        <dbReference type="Proteomes" id="UP001597351"/>
    </source>
</evidence>
<dbReference type="Pfam" id="PF09997">
    <property type="entry name" value="DUF2238"/>
    <property type="match status" value="1"/>
</dbReference>
<evidence type="ECO:0000313" key="2">
    <source>
        <dbReference type="EMBL" id="MFD1946649.1"/>
    </source>
</evidence>
<accession>A0ABW4TJ06</accession>
<keyword evidence="1" id="KW-0472">Membrane</keyword>
<evidence type="ECO:0000256" key="1">
    <source>
        <dbReference type="SAM" id="Phobius"/>
    </source>
</evidence>
<feature type="transmembrane region" description="Helical" evidence="1">
    <location>
        <begin position="168"/>
        <end position="190"/>
    </location>
</feature>
<comment type="caution">
    <text evidence="2">The sequence shown here is derived from an EMBL/GenBank/DDBJ whole genome shotgun (WGS) entry which is preliminary data.</text>
</comment>
<feature type="transmembrane region" description="Helical" evidence="1">
    <location>
        <begin position="53"/>
        <end position="71"/>
    </location>
</feature>
<proteinExistence type="predicted"/>
<organism evidence="2 3">
    <name type="scientific">Nocardioides aestuarii</name>
    <dbReference type="NCBI Taxonomy" id="252231"/>
    <lineage>
        <taxon>Bacteria</taxon>
        <taxon>Bacillati</taxon>
        <taxon>Actinomycetota</taxon>
        <taxon>Actinomycetes</taxon>
        <taxon>Propionibacteriales</taxon>
        <taxon>Nocardioidaceae</taxon>
        <taxon>Nocardioides</taxon>
    </lineage>
</organism>
<dbReference type="EMBL" id="JBHUGD010000003">
    <property type="protein sequence ID" value="MFD1946649.1"/>
    <property type="molecule type" value="Genomic_DNA"/>
</dbReference>
<feature type="transmembrane region" description="Helical" evidence="1">
    <location>
        <begin position="104"/>
        <end position="122"/>
    </location>
</feature>
<keyword evidence="3" id="KW-1185">Reference proteome</keyword>
<reference evidence="3" key="1">
    <citation type="journal article" date="2019" name="Int. J. Syst. Evol. Microbiol.">
        <title>The Global Catalogue of Microorganisms (GCM) 10K type strain sequencing project: providing services to taxonomists for standard genome sequencing and annotation.</title>
        <authorList>
            <consortium name="The Broad Institute Genomics Platform"/>
            <consortium name="The Broad Institute Genome Sequencing Center for Infectious Disease"/>
            <person name="Wu L."/>
            <person name="Ma J."/>
        </authorList>
    </citation>
    <scope>NUCLEOTIDE SEQUENCE [LARGE SCALE GENOMIC DNA]</scope>
    <source>
        <strain evidence="3">CGMCC 1.12477</strain>
    </source>
</reference>
<dbReference type="RefSeq" id="WP_343916996.1">
    <property type="nucleotide sequence ID" value="NZ_BAAAJT010000002.1"/>
</dbReference>
<feature type="transmembrane region" description="Helical" evidence="1">
    <location>
        <begin position="29"/>
        <end position="46"/>
    </location>
</feature>